<name>A0A934IN06_9HYPH</name>
<dbReference type="InterPro" id="IPR026022">
    <property type="entry name" value="PhoU_dom"/>
</dbReference>
<keyword evidence="4 8" id="KW-0813">Transport</keyword>
<gene>
    <name evidence="10" type="primary">phoU</name>
    <name evidence="10" type="ORF">JCR33_14190</name>
</gene>
<evidence type="ECO:0000256" key="4">
    <source>
        <dbReference type="ARBA" id="ARBA00022448"/>
    </source>
</evidence>
<evidence type="ECO:0000313" key="10">
    <source>
        <dbReference type="EMBL" id="MBJ3776852.1"/>
    </source>
</evidence>
<keyword evidence="11" id="KW-1185">Reference proteome</keyword>
<dbReference type="PANTHER" id="PTHR42930">
    <property type="entry name" value="PHOSPHATE-SPECIFIC TRANSPORT SYSTEM ACCESSORY PROTEIN PHOU"/>
    <property type="match status" value="1"/>
</dbReference>
<feature type="domain" description="PhoU" evidence="9">
    <location>
        <begin position="15"/>
        <end position="103"/>
    </location>
</feature>
<proteinExistence type="inferred from homology"/>
<dbReference type="GO" id="GO:0005737">
    <property type="term" value="C:cytoplasm"/>
    <property type="evidence" value="ECO:0007669"/>
    <property type="project" value="UniProtKB-SubCell"/>
</dbReference>
<evidence type="ECO:0000313" key="11">
    <source>
        <dbReference type="Proteomes" id="UP000609531"/>
    </source>
</evidence>
<reference evidence="10" key="1">
    <citation type="submission" date="2020-12" db="EMBL/GenBank/DDBJ databases">
        <title>Bacterial taxonomy.</title>
        <authorList>
            <person name="Pan X."/>
        </authorList>
    </citation>
    <scope>NUCLEOTIDE SEQUENCE</scope>
    <source>
        <strain evidence="10">B2012</strain>
    </source>
</reference>
<dbReference type="GO" id="GO:0030643">
    <property type="term" value="P:intracellular phosphate ion homeostasis"/>
    <property type="evidence" value="ECO:0007669"/>
    <property type="project" value="InterPro"/>
</dbReference>
<evidence type="ECO:0000256" key="3">
    <source>
        <dbReference type="ARBA" id="ARBA00011738"/>
    </source>
</evidence>
<accession>A0A934IN06</accession>
<evidence type="ECO:0000259" key="9">
    <source>
        <dbReference type="Pfam" id="PF01895"/>
    </source>
</evidence>
<dbReference type="Gene3D" id="1.20.58.220">
    <property type="entry name" value="Phosphate transport system protein phou homolog 2, domain 2"/>
    <property type="match status" value="1"/>
</dbReference>
<dbReference type="GO" id="GO:0006817">
    <property type="term" value="P:phosphate ion transport"/>
    <property type="evidence" value="ECO:0007669"/>
    <property type="project" value="UniProtKB-KW"/>
</dbReference>
<dbReference type="Pfam" id="PF01895">
    <property type="entry name" value="PhoU"/>
    <property type="match status" value="2"/>
</dbReference>
<evidence type="ECO:0000256" key="1">
    <source>
        <dbReference type="ARBA" id="ARBA00004496"/>
    </source>
</evidence>
<dbReference type="RefSeq" id="WP_198882888.1">
    <property type="nucleotide sequence ID" value="NZ_JAEKJA010000011.1"/>
</dbReference>
<comment type="subcellular location">
    <subcellularLocation>
        <location evidence="1 8">Cytoplasm</location>
    </subcellularLocation>
</comment>
<keyword evidence="6 8" id="KW-0592">Phosphate transport</keyword>
<evidence type="ECO:0000256" key="6">
    <source>
        <dbReference type="ARBA" id="ARBA00022592"/>
    </source>
</evidence>
<dbReference type="PANTHER" id="PTHR42930:SF3">
    <property type="entry name" value="PHOSPHATE-SPECIFIC TRANSPORT SYSTEM ACCESSORY PROTEIN PHOU"/>
    <property type="match status" value="1"/>
</dbReference>
<dbReference type="GO" id="GO:0045936">
    <property type="term" value="P:negative regulation of phosphate metabolic process"/>
    <property type="evidence" value="ECO:0007669"/>
    <property type="project" value="InterPro"/>
</dbReference>
<dbReference type="InterPro" id="IPR028366">
    <property type="entry name" value="PhoU"/>
</dbReference>
<dbReference type="InterPro" id="IPR038078">
    <property type="entry name" value="PhoU-like_sf"/>
</dbReference>
<dbReference type="PIRSF" id="PIRSF003107">
    <property type="entry name" value="PhoU"/>
    <property type="match status" value="1"/>
</dbReference>
<comment type="caution">
    <text evidence="10">The sequence shown here is derived from an EMBL/GenBank/DDBJ whole genome shotgun (WGS) entry which is preliminary data.</text>
</comment>
<keyword evidence="5 8" id="KW-0963">Cytoplasm</keyword>
<sequence length="238" mass="26462">MGSRQRELQTLAGEIAEMGGLAERLVMESVTALTRIDPARARRVIADDQRLDAMQRRVENHAVELIAAHRPTDKPLRELVAALRISSDLERVGDLAKNNAKRVLAIEGRAHPPRVALGVEHMSDIALEQLKSVLDAFTSQDLSAALDVRNRDDEVDAIYTSIFRELLTYMMEDPRNITFCTHLLFCAKNIERIGDHATNIAENIHYLVTGEQPHEARVKADTSSYLPSSFSETPPGSA</sequence>
<dbReference type="SUPFAM" id="SSF109755">
    <property type="entry name" value="PhoU-like"/>
    <property type="match status" value="1"/>
</dbReference>
<organism evidence="10 11">
    <name type="scientific">Acuticoccus mangrovi</name>
    <dbReference type="NCBI Taxonomy" id="2796142"/>
    <lineage>
        <taxon>Bacteria</taxon>
        <taxon>Pseudomonadati</taxon>
        <taxon>Pseudomonadota</taxon>
        <taxon>Alphaproteobacteria</taxon>
        <taxon>Hyphomicrobiales</taxon>
        <taxon>Amorphaceae</taxon>
        <taxon>Acuticoccus</taxon>
    </lineage>
</organism>
<evidence type="ECO:0000256" key="2">
    <source>
        <dbReference type="ARBA" id="ARBA00008107"/>
    </source>
</evidence>
<dbReference type="AlphaFoldDB" id="A0A934IN06"/>
<evidence type="ECO:0000256" key="5">
    <source>
        <dbReference type="ARBA" id="ARBA00022490"/>
    </source>
</evidence>
<comment type="function">
    <text evidence="7 8">Plays a role in the regulation of phosphate uptake.</text>
</comment>
<feature type="domain" description="PhoU" evidence="9">
    <location>
        <begin position="119"/>
        <end position="204"/>
    </location>
</feature>
<comment type="similarity">
    <text evidence="2 8">Belongs to the PhoU family.</text>
</comment>
<protein>
    <recommendedName>
        <fullName evidence="8">Phosphate-specific transport system accessory protein PhoU</fullName>
    </recommendedName>
</protein>
<dbReference type="NCBIfam" id="TIGR02135">
    <property type="entry name" value="phoU_full"/>
    <property type="match status" value="1"/>
</dbReference>
<evidence type="ECO:0000256" key="8">
    <source>
        <dbReference type="PIRNR" id="PIRNR003107"/>
    </source>
</evidence>
<dbReference type="FunFam" id="1.20.58.220:FF:000004">
    <property type="entry name" value="Phosphate-specific transport system accessory protein PhoU"/>
    <property type="match status" value="1"/>
</dbReference>
<dbReference type="EMBL" id="JAEKJA010000011">
    <property type="protein sequence ID" value="MBJ3776852.1"/>
    <property type="molecule type" value="Genomic_DNA"/>
</dbReference>
<dbReference type="Proteomes" id="UP000609531">
    <property type="component" value="Unassembled WGS sequence"/>
</dbReference>
<evidence type="ECO:0000256" key="7">
    <source>
        <dbReference type="ARBA" id="ARBA00056181"/>
    </source>
</evidence>
<comment type="subunit">
    <text evidence="3 8">Homodimer.</text>
</comment>